<dbReference type="CDD" id="cd09565">
    <property type="entry name" value="SAM_liprin-alpha1_2_3_4_repeat2"/>
    <property type="match status" value="1"/>
</dbReference>
<evidence type="ECO:0000313" key="8">
    <source>
        <dbReference type="Proteomes" id="UP001642520"/>
    </source>
</evidence>
<dbReference type="EMBL" id="CAXAJV020001294">
    <property type="protein sequence ID" value="CAL7945592.1"/>
    <property type="molecule type" value="Genomic_DNA"/>
</dbReference>
<feature type="compositionally biased region" description="Polar residues" evidence="5">
    <location>
        <begin position="221"/>
        <end position="237"/>
    </location>
</feature>
<feature type="domain" description="SAM" evidence="6">
    <location>
        <begin position="1111"/>
        <end position="1167"/>
    </location>
</feature>
<sequence>MWNMMCDVMPTIAEDSISQRSSQYSGEDANFEQLMVSMLDERDKLMESLRESQERLQETETRLQEVEKERDSLNRQLNASIPQDFSQLTKELAAARESILEREEEISELKAERNNTRLLLEHLECLVSRHERSLRMTVVKRQAAAQSGVSSEVEVLKALKSLFEHHKALDEKVRERLRVALERNSCLEEELAMSREELQQYKLSGHAPKAIEDRPKENGQTEDGQQQNKNETEQAAGQQEQQQQPQQQQQQQSIQKLGTERSTEIGNRLSNGSLDPVDQDSAARVIDLQATLDKQSSELSTWQRRVAELTSRMTELEETLSKAQKDLLKTQETNVKLQRDLRENVAQKEDQEERIATLEKRYINAQRESTSLHDLNEKLEQELKHKKAQLKLQEEKIAAIQEKLELAEQKLAQYAKLPEVEEQLKQRMEALTQVRRPNQQAQERHGSAEDRIQRLETQLEEKNAEVMRVNQRLKMNEEHNTRLSTTVDKLLSESNERLQVHLKERMHALEEKNALTQELEKTRKIADDLQNEKAEIVKELGKARLEIDTVKRQMLQQEIAFNIQQTDALTRSLSPNAVDPGSFSRSASHSSFDTHSLPRRTGKRPAIEEDPSKNYVARTLAEQEWEKLQQAHVLANVQQAFDVSSDAEGDGDNESLFSCTADVISPTGHTDAQTLALMLQEQLDAINNEIRLIQEEKQSTEARAEELESRVGSLEHMNLLARGRSLERASPPLSGRSTPKSHHSPNRDYLHKYHTAPASMSPAHLHQYAASLASPGQLSESLPASQLQLSGEELHSVSERDSTGGAGSGGSDAASPLTTRSIRLERVAQALAHSQEELRRRTGQAGFPSSGFPAHRHGQHNNGALNSGTPPSPLSSRHSSQDSLHKNNLSGVGLPIGQLSSSHLHMQSTMSPATAAAVAAAQKKKGIKSSLGRFFSKKEKIKGKDTPMPGDIPGMGGATTLADPDYGDSVSVAGTMGSKSDFDRRKKKSPSMFGSMLDSSRHELLAEAMKAGTPFALWNGPTVVAWLELWVGMPTWYVAACRANVKSGAIMSALSDTEIQREIGISNPLHRLKLRLAIQEMVSLTSPSAPKTSRTTLAFGDMNHEWIGNVWLPSLGLPQYRSTFMECLVDARMLDHLTKKDLRGQLRMVDSFHRTSLQYGISCLKRLNYDRQQLEERRRMAEGANVDVLVWSNDRVIRWVHSIGLKEYGNNLIESGVHGALIALDESFDANSFALTLQIPTQNTQARQLLEMEFANLLNVGTERRLDESSSMKS</sequence>
<dbReference type="InterPro" id="IPR037622">
    <property type="entry name" value="LIP-1_SAM_3"/>
</dbReference>
<evidence type="ECO:0000256" key="3">
    <source>
        <dbReference type="ARBA" id="ARBA00023054"/>
    </source>
</evidence>
<feature type="compositionally biased region" description="Basic and acidic residues" evidence="5">
    <location>
        <begin position="792"/>
        <end position="802"/>
    </location>
</feature>
<dbReference type="InterPro" id="IPR037621">
    <property type="entry name" value="LIP-1_SAM_2"/>
</dbReference>
<feature type="compositionally biased region" description="Polar residues" evidence="5">
    <location>
        <begin position="860"/>
        <end position="878"/>
    </location>
</feature>
<feature type="region of interest" description="Disordered" evidence="5">
    <location>
        <begin position="776"/>
        <end position="817"/>
    </location>
</feature>
<feature type="compositionally biased region" description="Low complexity" evidence="5">
    <location>
        <begin position="238"/>
        <end position="255"/>
    </location>
</feature>
<feature type="compositionally biased region" description="Polar residues" evidence="5">
    <location>
        <begin position="776"/>
        <end position="789"/>
    </location>
</feature>
<dbReference type="SMART" id="SM00454">
    <property type="entry name" value="SAM"/>
    <property type="match status" value="3"/>
</dbReference>
<evidence type="ECO:0000256" key="2">
    <source>
        <dbReference type="ARBA" id="ARBA00022737"/>
    </source>
</evidence>
<evidence type="ECO:0000313" key="7">
    <source>
        <dbReference type="EMBL" id="CAL7945592.1"/>
    </source>
</evidence>
<evidence type="ECO:0000256" key="5">
    <source>
        <dbReference type="SAM" id="MobiDB-lite"/>
    </source>
</evidence>
<keyword evidence="3 4" id="KW-0175">Coiled coil</keyword>
<dbReference type="Pfam" id="PF00536">
    <property type="entry name" value="SAM_1"/>
    <property type="match status" value="2"/>
</dbReference>
<evidence type="ECO:0000256" key="1">
    <source>
        <dbReference type="ARBA" id="ARBA00007026"/>
    </source>
</evidence>
<feature type="region of interest" description="Disordered" evidence="5">
    <location>
        <begin position="572"/>
        <end position="612"/>
    </location>
</feature>
<dbReference type="Proteomes" id="UP001642520">
    <property type="component" value="Unassembled WGS sequence"/>
</dbReference>
<feature type="compositionally biased region" description="Low complexity" evidence="5">
    <location>
        <begin position="582"/>
        <end position="595"/>
    </location>
</feature>
<feature type="coiled-coil region" evidence="4">
    <location>
        <begin position="292"/>
        <end position="479"/>
    </location>
</feature>
<dbReference type="CDD" id="cd09568">
    <property type="entry name" value="SAM_liprin-alpha1_2_3_4_repeat3"/>
    <property type="match status" value="1"/>
</dbReference>
<name>A0ABP1P041_XYLVO</name>
<proteinExistence type="inferred from homology"/>
<dbReference type="InterPro" id="IPR001660">
    <property type="entry name" value="SAM"/>
</dbReference>
<feature type="coiled-coil region" evidence="4">
    <location>
        <begin position="512"/>
        <end position="546"/>
    </location>
</feature>
<feature type="domain" description="SAM" evidence="6">
    <location>
        <begin position="1018"/>
        <end position="1084"/>
    </location>
</feature>
<feature type="coiled-coil region" evidence="4">
    <location>
        <begin position="676"/>
        <end position="717"/>
    </location>
</feature>
<dbReference type="PROSITE" id="PS50105">
    <property type="entry name" value="SAM_DOMAIN"/>
    <property type="match status" value="3"/>
</dbReference>
<dbReference type="Pfam" id="PF07647">
    <property type="entry name" value="SAM_2"/>
    <property type="match status" value="1"/>
</dbReference>
<dbReference type="Gene3D" id="1.10.150.50">
    <property type="entry name" value="Transcription Factor, Ets-1"/>
    <property type="match status" value="3"/>
</dbReference>
<protein>
    <recommendedName>
        <fullName evidence="6">SAM domain-containing protein</fullName>
    </recommendedName>
</protein>
<feature type="region of interest" description="Disordered" evidence="5">
    <location>
        <begin position="832"/>
        <end position="896"/>
    </location>
</feature>
<dbReference type="Pfam" id="PF25526">
    <property type="entry name" value="LIP-1"/>
    <property type="match status" value="1"/>
</dbReference>
<reference evidence="7 8" key="1">
    <citation type="submission" date="2024-08" db="EMBL/GenBank/DDBJ databases">
        <authorList>
            <person name="Will J Nash"/>
            <person name="Angela Man"/>
            <person name="Seanna McTaggart"/>
            <person name="Kendall Baker"/>
            <person name="Tom Barker"/>
            <person name="Leah Catchpole"/>
            <person name="Alex Durrant"/>
            <person name="Karim Gharbi"/>
            <person name="Naomi Irish"/>
            <person name="Gemy Kaithakottil"/>
            <person name="Debby Ku"/>
            <person name="Aaliyah Providence"/>
            <person name="Felix Shaw"/>
            <person name="David Swarbreck"/>
            <person name="Chris Watkins"/>
            <person name="Ann M. McCartney"/>
            <person name="Giulio Formenti"/>
            <person name="Alice Mouton"/>
            <person name="Noel Vella"/>
            <person name="Bjorn M von Reumont"/>
            <person name="Adriana Vella"/>
            <person name="Wilfried Haerty"/>
        </authorList>
    </citation>
    <scope>NUCLEOTIDE SEQUENCE [LARGE SCALE GENOMIC DNA]</scope>
</reference>
<evidence type="ECO:0000256" key="4">
    <source>
        <dbReference type="SAM" id="Coils"/>
    </source>
</evidence>
<evidence type="ECO:0000259" key="6">
    <source>
        <dbReference type="PROSITE" id="PS50105"/>
    </source>
</evidence>
<comment type="caution">
    <text evidence="7">The sequence shown here is derived from an EMBL/GenBank/DDBJ whole genome shotgun (WGS) entry which is preliminary data.</text>
</comment>
<dbReference type="InterPro" id="IPR013761">
    <property type="entry name" value="SAM/pointed_sf"/>
</dbReference>
<dbReference type="PANTHER" id="PTHR12587:SF20">
    <property type="entry name" value="LIPRIN-ALPHA, ISOFORM E"/>
    <property type="match status" value="1"/>
</dbReference>
<dbReference type="PANTHER" id="PTHR12587">
    <property type="entry name" value="LAR INTERACTING PROTEIN LIP -RELATED PROTEIN"/>
    <property type="match status" value="1"/>
</dbReference>
<feature type="coiled-coil region" evidence="4">
    <location>
        <begin position="35"/>
        <end position="126"/>
    </location>
</feature>
<dbReference type="InterPro" id="IPR057892">
    <property type="entry name" value="LIP-1_CC2"/>
</dbReference>
<feature type="coiled-coil region" evidence="4">
    <location>
        <begin position="177"/>
        <end position="204"/>
    </location>
</feature>
<feature type="region of interest" description="Disordered" evidence="5">
    <location>
        <begin position="938"/>
        <end position="960"/>
    </location>
</feature>
<dbReference type="CDD" id="cd09562">
    <property type="entry name" value="SAM_liprin-alpha1_2_3_4_repeat1"/>
    <property type="match status" value="1"/>
</dbReference>
<gene>
    <name evidence="7" type="ORF">XYLVIOL_LOCUS7305</name>
</gene>
<dbReference type="InterPro" id="IPR029515">
    <property type="entry name" value="Liprin"/>
</dbReference>
<dbReference type="InterPro" id="IPR037620">
    <property type="entry name" value="LIP-1_SAM_1"/>
</dbReference>
<feature type="region of interest" description="Disordered" evidence="5">
    <location>
        <begin position="207"/>
        <end position="260"/>
    </location>
</feature>
<feature type="compositionally biased region" description="Basic and acidic residues" evidence="5">
    <location>
        <begin position="209"/>
        <end position="219"/>
    </location>
</feature>
<dbReference type="SUPFAM" id="SSF47769">
    <property type="entry name" value="SAM/Pointed domain"/>
    <property type="match status" value="3"/>
</dbReference>
<accession>A0ABP1P041</accession>
<feature type="region of interest" description="Disordered" evidence="5">
    <location>
        <begin position="722"/>
        <end position="749"/>
    </location>
</feature>
<comment type="similarity">
    <text evidence="1">Belongs to the liprin family. Liprin-alpha subfamily.</text>
</comment>
<feature type="domain" description="SAM" evidence="6">
    <location>
        <begin position="1191"/>
        <end position="1260"/>
    </location>
</feature>
<organism evidence="7 8">
    <name type="scientific">Xylocopa violacea</name>
    <name type="common">Violet carpenter bee</name>
    <name type="synonym">Apis violacea</name>
    <dbReference type="NCBI Taxonomy" id="135666"/>
    <lineage>
        <taxon>Eukaryota</taxon>
        <taxon>Metazoa</taxon>
        <taxon>Ecdysozoa</taxon>
        <taxon>Arthropoda</taxon>
        <taxon>Hexapoda</taxon>
        <taxon>Insecta</taxon>
        <taxon>Pterygota</taxon>
        <taxon>Neoptera</taxon>
        <taxon>Endopterygota</taxon>
        <taxon>Hymenoptera</taxon>
        <taxon>Apocrita</taxon>
        <taxon>Aculeata</taxon>
        <taxon>Apoidea</taxon>
        <taxon>Anthophila</taxon>
        <taxon>Apidae</taxon>
        <taxon>Xylocopa</taxon>
        <taxon>Xylocopa</taxon>
    </lineage>
</organism>
<keyword evidence="8" id="KW-1185">Reference proteome</keyword>
<keyword evidence="2" id="KW-0677">Repeat</keyword>